<evidence type="ECO:0000256" key="2">
    <source>
        <dbReference type="ARBA" id="ARBA00022692"/>
    </source>
</evidence>
<dbReference type="EMBL" id="AJWZ01005952">
    <property type="protein sequence ID" value="EKC61153.1"/>
    <property type="molecule type" value="Genomic_DNA"/>
</dbReference>
<dbReference type="InterPro" id="IPR003770">
    <property type="entry name" value="MLTG-like"/>
</dbReference>
<dbReference type="GO" id="GO:0016829">
    <property type="term" value="F:lyase activity"/>
    <property type="evidence" value="ECO:0007669"/>
    <property type="project" value="UniProtKB-KW"/>
</dbReference>
<evidence type="ECO:0000256" key="4">
    <source>
        <dbReference type="ARBA" id="ARBA00023136"/>
    </source>
</evidence>
<dbReference type="PANTHER" id="PTHR30518:SF2">
    <property type="entry name" value="ENDOLYTIC MUREIN TRANSGLYCOSYLASE"/>
    <property type="match status" value="1"/>
</dbReference>
<dbReference type="PANTHER" id="PTHR30518">
    <property type="entry name" value="ENDOLYTIC MUREIN TRANSGLYCOSYLASE"/>
    <property type="match status" value="1"/>
</dbReference>
<dbReference type="Pfam" id="PF02618">
    <property type="entry name" value="YceG"/>
    <property type="match status" value="1"/>
</dbReference>
<keyword evidence="3 8" id="KW-1133">Transmembrane helix</keyword>
<reference evidence="9" key="1">
    <citation type="journal article" date="2013" name="Environ. Microbiol.">
        <title>Microbiota from the distal guts of lean and obese adolescents exhibit partial functional redundancy besides clear differences in community structure.</title>
        <authorList>
            <person name="Ferrer M."/>
            <person name="Ruiz A."/>
            <person name="Lanza F."/>
            <person name="Haange S.B."/>
            <person name="Oberbach A."/>
            <person name="Till H."/>
            <person name="Bargiela R."/>
            <person name="Campoy C."/>
            <person name="Segura M.T."/>
            <person name="Richter M."/>
            <person name="von Bergen M."/>
            <person name="Seifert J."/>
            <person name="Suarez A."/>
        </authorList>
    </citation>
    <scope>NUCLEOTIDE SEQUENCE</scope>
</reference>
<accession>K1SU98</accession>
<evidence type="ECO:0000256" key="1">
    <source>
        <dbReference type="ARBA" id="ARBA00022475"/>
    </source>
</evidence>
<keyword evidence="6" id="KW-0961">Cell wall biogenesis/degradation</keyword>
<keyword evidence="4 8" id="KW-0472">Membrane</keyword>
<feature type="compositionally biased region" description="Basic residues" evidence="7">
    <location>
        <begin position="15"/>
        <end position="32"/>
    </location>
</feature>
<comment type="caution">
    <text evidence="9">The sequence shown here is derived from an EMBL/GenBank/DDBJ whole genome shotgun (WGS) entry which is preliminary data.</text>
</comment>
<feature type="region of interest" description="Disordered" evidence="7">
    <location>
        <begin position="1"/>
        <end position="57"/>
    </location>
</feature>
<sequence length="323" mass="36624">MPVHHSTDAPERHNAHNAHKRPPEKHKIHKRPPEKNGTAPRGISYDDEFGPIITRGGRNGGNAASFGTASYEQASEQGAVRKRPPIKGIKGNEKEIAVRIAAYFVRNKKTWITIAVCVVCAICLSSYLISCMNDVLAIRRDSENVISVTIPAETNTSDVINILKDNGLIKHKHFCKMFAKIMNYRDDNYMSGIYYITKSMGVEKMLSTFKSPPSTGETVRLSFPEGYTADQIVEKLEKYEVCSADAIYKAMREVDFSSEYTFIKNEPNKEQRYRSLEGYLYPDTYDFYKGENASSVIRTFLNNFQKKWTDDYQKKADALNIVG</sequence>
<evidence type="ECO:0000256" key="7">
    <source>
        <dbReference type="SAM" id="MobiDB-lite"/>
    </source>
</evidence>
<evidence type="ECO:0000256" key="8">
    <source>
        <dbReference type="SAM" id="Phobius"/>
    </source>
</evidence>
<evidence type="ECO:0000256" key="3">
    <source>
        <dbReference type="ARBA" id="ARBA00022989"/>
    </source>
</evidence>
<evidence type="ECO:0000313" key="9">
    <source>
        <dbReference type="EMBL" id="EKC61153.1"/>
    </source>
</evidence>
<dbReference type="AlphaFoldDB" id="K1SU98"/>
<keyword evidence="1" id="KW-1003">Cell membrane</keyword>
<evidence type="ECO:0000256" key="5">
    <source>
        <dbReference type="ARBA" id="ARBA00023239"/>
    </source>
</evidence>
<organism evidence="9">
    <name type="scientific">human gut metagenome</name>
    <dbReference type="NCBI Taxonomy" id="408170"/>
    <lineage>
        <taxon>unclassified sequences</taxon>
        <taxon>metagenomes</taxon>
        <taxon>organismal metagenomes</taxon>
    </lineage>
</organism>
<dbReference type="GO" id="GO:0071555">
    <property type="term" value="P:cell wall organization"/>
    <property type="evidence" value="ECO:0007669"/>
    <property type="project" value="UniProtKB-KW"/>
</dbReference>
<keyword evidence="5 9" id="KW-0456">Lyase</keyword>
<evidence type="ECO:0000256" key="6">
    <source>
        <dbReference type="ARBA" id="ARBA00023316"/>
    </source>
</evidence>
<proteinExistence type="predicted"/>
<feature type="transmembrane region" description="Helical" evidence="8">
    <location>
        <begin position="110"/>
        <end position="129"/>
    </location>
</feature>
<keyword evidence="2 8" id="KW-0812">Transmembrane</keyword>
<feature type="compositionally biased region" description="Basic and acidic residues" evidence="7">
    <location>
        <begin position="1"/>
        <end position="14"/>
    </location>
</feature>
<gene>
    <name evidence="9" type="ORF">OBE_08622</name>
</gene>
<dbReference type="Gene3D" id="3.30.1490.480">
    <property type="entry name" value="Endolytic murein transglycosylase"/>
    <property type="match status" value="1"/>
</dbReference>
<protein>
    <submittedName>
        <fullName evidence="9">Aminodeoxychorismate lyase</fullName>
    </submittedName>
</protein>
<name>K1SU98_9ZZZZ</name>